<dbReference type="InterPro" id="IPR011009">
    <property type="entry name" value="Kinase-like_dom_sf"/>
</dbReference>
<dbReference type="AlphaFoldDB" id="A0A4Q7ZC44"/>
<dbReference type="Gene3D" id="3.60.40.10">
    <property type="entry name" value="PPM-type phosphatase domain"/>
    <property type="match status" value="1"/>
</dbReference>
<organism evidence="8 9">
    <name type="scientific">Fluviicoccus keumensis</name>
    <dbReference type="NCBI Taxonomy" id="1435465"/>
    <lineage>
        <taxon>Bacteria</taxon>
        <taxon>Pseudomonadati</taxon>
        <taxon>Pseudomonadota</taxon>
        <taxon>Gammaproteobacteria</taxon>
        <taxon>Moraxellales</taxon>
        <taxon>Moraxellaceae</taxon>
        <taxon>Fluviicoccus</taxon>
    </lineage>
</organism>
<dbReference type="OrthoDB" id="9801841at2"/>
<sequence>MPTLTARAAQLSATGPKTGNDDAIGLHLPQGHGLSACTLAAAIADGVSSVEGGRIAAETSVTNFLNDFFATPASWSVKTSGAKVLEALNRWLHGQGQHYQHAHQAFLTTFTALVVRGATGHIFHIGDSRLWRLRGNDWECLTTDHALVTRHGNQLTRALGMAWRVEMDYREINVQPGDLYLLTTDGIHGFVPSRELCDIVAMRSETLEARCEELLACAEARHSDDNRSCQLVEIVSLPPADKHVADESALPLLPDTLQPGRIIDGYRIEAEVHANARSHLYRVTDLASGRVYALKSPSPNLSDDPEALRAFQREDWIGQRFHQPEIIRTHAPERPRTFLYLIQDYVEGQTLRQWRGDNPDAPVETVMAFALPAVKALRALHRRETLHQDVKPDNFLVTKDGKLVLIDFGSATVGSLSENLTLRPGAAEYAAPEYALGVKRDHRADQFGLAVLFYELLTGQFPYGPGYVNAVSPGDFRKLAYTSACKQNAHVPVWLDAALSKALSLNAEHRYPELSEFLADIRTPNTALTLAGKPWLERDPVLFWKVLAAVSVVGNLVMGGWLLR</sequence>
<evidence type="ECO:0000313" key="8">
    <source>
        <dbReference type="EMBL" id="RZU48212.1"/>
    </source>
</evidence>
<evidence type="ECO:0000313" key="9">
    <source>
        <dbReference type="Proteomes" id="UP000292423"/>
    </source>
</evidence>
<dbReference type="PANTHER" id="PTHR43289">
    <property type="entry name" value="MITOGEN-ACTIVATED PROTEIN KINASE KINASE KINASE 20-RELATED"/>
    <property type="match status" value="1"/>
</dbReference>
<comment type="caution">
    <text evidence="8">The sequence shown here is derived from an EMBL/GenBank/DDBJ whole genome shotgun (WGS) entry which is preliminary data.</text>
</comment>
<evidence type="ECO:0000259" key="6">
    <source>
        <dbReference type="PROSITE" id="PS50011"/>
    </source>
</evidence>
<evidence type="ECO:0000256" key="5">
    <source>
        <dbReference type="SAM" id="Phobius"/>
    </source>
</evidence>
<dbReference type="InterPro" id="IPR000719">
    <property type="entry name" value="Prot_kinase_dom"/>
</dbReference>
<feature type="domain" description="Protein kinase" evidence="6">
    <location>
        <begin position="266"/>
        <end position="536"/>
    </location>
</feature>
<dbReference type="SMART" id="SM00220">
    <property type="entry name" value="S_TKc"/>
    <property type="match status" value="1"/>
</dbReference>
<dbReference type="Gene3D" id="1.10.510.10">
    <property type="entry name" value="Transferase(Phosphotransferase) domain 1"/>
    <property type="match status" value="1"/>
</dbReference>
<keyword evidence="3" id="KW-0418">Kinase</keyword>
<keyword evidence="5" id="KW-0812">Transmembrane</keyword>
<dbReference type="InterPro" id="IPR036457">
    <property type="entry name" value="PPM-type-like_dom_sf"/>
</dbReference>
<dbReference type="CDD" id="cd00143">
    <property type="entry name" value="PP2Cc"/>
    <property type="match status" value="1"/>
</dbReference>
<dbReference type="GO" id="GO:0005524">
    <property type="term" value="F:ATP binding"/>
    <property type="evidence" value="ECO:0007669"/>
    <property type="project" value="UniProtKB-KW"/>
</dbReference>
<feature type="domain" description="PPM-type phosphatase" evidence="7">
    <location>
        <begin position="23"/>
        <end position="234"/>
    </location>
</feature>
<keyword evidence="2" id="KW-0547">Nucleotide-binding</keyword>
<keyword evidence="9" id="KW-1185">Reference proteome</keyword>
<dbReference type="InterPro" id="IPR001932">
    <property type="entry name" value="PPM-type_phosphatase-like_dom"/>
</dbReference>
<evidence type="ECO:0000256" key="1">
    <source>
        <dbReference type="ARBA" id="ARBA00022679"/>
    </source>
</evidence>
<evidence type="ECO:0000256" key="3">
    <source>
        <dbReference type="ARBA" id="ARBA00022777"/>
    </source>
</evidence>
<dbReference type="Proteomes" id="UP000292423">
    <property type="component" value="Unassembled WGS sequence"/>
</dbReference>
<evidence type="ECO:0000259" key="7">
    <source>
        <dbReference type="PROSITE" id="PS51746"/>
    </source>
</evidence>
<dbReference type="PROSITE" id="PS51746">
    <property type="entry name" value="PPM_2"/>
    <property type="match status" value="1"/>
</dbReference>
<keyword evidence="5" id="KW-0472">Membrane</keyword>
<keyword evidence="1" id="KW-0808">Transferase</keyword>
<dbReference type="SMART" id="SM00332">
    <property type="entry name" value="PP2Cc"/>
    <property type="match status" value="1"/>
</dbReference>
<dbReference type="SMART" id="SM00331">
    <property type="entry name" value="PP2C_SIG"/>
    <property type="match status" value="1"/>
</dbReference>
<dbReference type="PANTHER" id="PTHR43289:SF6">
    <property type="entry name" value="SERINE_THREONINE-PROTEIN KINASE NEKL-3"/>
    <property type="match status" value="1"/>
</dbReference>
<dbReference type="GO" id="GO:0004674">
    <property type="term" value="F:protein serine/threonine kinase activity"/>
    <property type="evidence" value="ECO:0007669"/>
    <property type="project" value="TreeGrafter"/>
</dbReference>
<reference evidence="8 9" key="1">
    <citation type="submission" date="2019-02" db="EMBL/GenBank/DDBJ databases">
        <title>Genomic Encyclopedia of Type Strains, Phase IV (KMG-IV): sequencing the most valuable type-strain genomes for metagenomic binning, comparative biology and taxonomic classification.</title>
        <authorList>
            <person name="Goeker M."/>
        </authorList>
    </citation>
    <scope>NUCLEOTIDE SEQUENCE [LARGE SCALE GENOMIC DNA]</scope>
    <source>
        <strain evidence="8 9">DSM 105135</strain>
    </source>
</reference>
<dbReference type="RefSeq" id="WP_130410309.1">
    <property type="nucleotide sequence ID" value="NZ_SHKX01000001.1"/>
</dbReference>
<dbReference type="EMBL" id="SHKX01000001">
    <property type="protein sequence ID" value="RZU48212.1"/>
    <property type="molecule type" value="Genomic_DNA"/>
</dbReference>
<dbReference type="SUPFAM" id="SSF56112">
    <property type="entry name" value="Protein kinase-like (PK-like)"/>
    <property type="match status" value="1"/>
</dbReference>
<dbReference type="Gene3D" id="3.30.200.20">
    <property type="entry name" value="Phosphorylase Kinase, domain 1"/>
    <property type="match status" value="1"/>
</dbReference>
<dbReference type="PROSITE" id="PS50011">
    <property type="entry name" value="PROTEIN_KINASE_DOM"/>
    <property type="match status" value="1"/>
</dbReference>
<dbReference type="SUPFAM" id="SSF81606">
    <property type="entry name" value="PP2C-like"/>
    <property type="match status" value="1"/>
</dbReference>
<dbReference type="CDD" id="cd14014">
    <property type="entry name" value="STKc_PknB_like"/>
    <property type="match status" value="1"/>
</dbReference>
<dbReference type="Pfam" id="PF00069">
    <property type="entry name" value="Pkinase"/>
    <property type="match status" value="1"/>
</dbReference>
<name>A0A4Q7ZC44_9GAMM</name>
<feature type="transmembrane region" description="Helical" evidence="5">
    <location>
        <begin position="542"/>
        <end position="563"/>
    </location>
</feature>
<proteinExistence type="predicted"/>
<gene>
    <name evidence="8" type="ORF">EV700_0001</name>
</gene>
<accession>A0A4Q7ZC44</accession>
<keyword evidence="5" id="KW-1133">Transmembrane helix</keyword>
<evidence type="ECO:0000256" key="4">
    <source>
        <dbReference type="ARBA" id="ARBA00022840"/>
    </source>
</evidence>
<evidence type="ECO:0000256" key="2">
    <source>
        <dbReference type="ARBA" id="ARBA00022741"/>
    </source>
</evidence>
<keyword evidence="4" id="KW-0067">ATP-binding</keyword>
<protein>
    <submittedName>
        <fullName evidence="8">Serine/threonine protein phosphatase PrpC</fullName>
    </submittedName>
</protein>
<dbReference type="Pfam" id="PF13672">
    <property type="entry name" value="PP2C_2"/>
    <property type="match status" value="1"/>
</dbReference>